<sequence length="145" mass="15720">GNSRVLTDAAVALGDQTLKDQLARLARPPIISNTNWTSPCVADAAGVDLRQLQQLQSFLPPRFHRRRRTATNGADATQPAGRSGVLRAAAAGGGGNRAGAAESSSFARLWGRTSAEIHTTLTPRQQPPEEELPSHYRKRTFPRWI</sequence>
<feature type="compositionally biased region" description="Low complexity" evidence="1">
    <location>
        <begin position="80"/>
        <end position="90"/>
    </location>
</feature>
<name>A0A1I8FPT1_9PLAT</name>
<protein>
    <submittedName>
        <fullName evidence="3">Os06g0618700 protein</fullName>
    </submittedName>
</protein>
<proteinExistence type="predicted"/>
<feature type="region of interest" description="Disordered" evidence="1">
    <location>
        <begin position="63"/>
        <end position="104"/>
    </location>
</feature>
<accession>A0A1I8FPT1</accession>
<feature type="compositionally biased region" description="Basic residues" evidence="1">
    <location>
        <begin position="135"/>
        <end position="145"/>
    </location>
</feature>
<dbReference type="WBParaSite" id="maker-unitig_43473-snap-gene-0.2-mRNA-1">
    <property type="protein sequence ID" value="maker-unitig_43473-snap-gene-0.2-mRNA-1"/>
    <property type="gene ID" value="maker-unitig_43473-snap-gene-0.2"/>
</dbReference>
<organism evidence="2 3">
    <name type="scientific">Macrostomum lignano</name>
    <dbReference type="NCBI Taxonomy" id="282301"/>
    <lineage>
        <taxon>Eukaryota</taxon>
        <taxon>Metazoa</taxon>
        <taxon>Spiralia</taxon>
        <taxon>Lophotrochozoa</taxon>
        <taxon>Platyhelminthes</taxon>
        <taxon>Rhabditophora</taxon>
        <taxon>Macrostomorpha</taxon>
        <taxon>Macrostomida</taxon>
        <taxon>Macrostomidae</taxon>
        <taxon>Macrostomum</taxon>
    </lineage>
</organism>
<evidence type="ECO:0000256" key="1">
    <source>
        <dbReference type="SAM" id="MobiDB-lite"/>
    </source>
</evidence>
<keyword evidence="2" id="KW-1185">Reference proteome</keyword>
<reference evidence="3" key="1">
    <citation type="submission" date="2016-11" db="UniProtKB">
        <authorList>
            <consortium name="WormBaseParasite"/>
        </authorList>
    </citation>
    <scope>IDENTIFICATION</scope>
</reference>
<feature type="region of interest" description="Disordered" evidence="1">
    <location>
        <begin position="118"/>
        <end position="145"/>
    </location>
</feature>
<dbReference type="Proteomes" id="UP000095280">
    <property type="component" value="Unplaced"/>
</dbReference>
<evidence type="ECO:0000313" key="3">
    <source>
        <dbReference type="WBParaSite" id="maker-unitig_43473-snap-gene-0.2-mRNA-1"/>
    </source>
</evidence>
<evidence type="ECO:0000313" key="2">
    <source>
        <dbReference type="Proteomes" id="UP000095280"/>
    </source>
</evidence>
<dbReference type="AlphaFoldDB" id="A0A1I8FPT1"/>